<gene>
    <name evidence="2" type="ORF">O4H49_06905</name>
</gene>
<dbReference type="EMBL" id="JAPWGY010000002">
    <property type="protein sequence ID" value="MCZ4280499.1"/>
    <property type="molecule type" value="Genomic_DNA"/>
</dbReference>
<reference evidence="2" key="1">
    <citation type="submission" date="2022-12" db="EMBL/GenBank/DDBJ databases">
        <title>Bacterial isolates from different developmental stages of Nematostella vectensis.</title>
        <authorList>
            <person name="Fraune S."/>
        </authorList>
    </citation>
    <scope>NUCLEOTIDE SEQUENCE</scope>
    <source>
        <strain evidence="2">G21630-S1</strain>
    </source>
</reference>
<organism evidence="2 3">
    <name type="scientific">Kiloniella laminariae</name>
    <dbReference type="NCBI Taxonomy" id="454162"/>
    <lineage>
        <taxon>Bacteria</taxon>
        <taxon>Pseudomonadati</taxon>
        <taxon>Pseudomonadota</taxon>
        <taxon>Alphaproteobacteria</taxon>
        <taxon>Rhodospirillales</taxon>
        <taxon>Kiloniellaceae</taxon>
        <taxon>Kiloniella</taxon>
    </lineage>
</organism>
<keyword evidence="3" id="KW-1185">Reference proteome</keyword>
<evidence type="ECO:0000313" key="2">
    <source>
        <dbReference type="EMBL" id="MCZ4280499.1"/>
    </source>
</evidence>
<evidence type="ECO:0000313" key="3">
    <source>
        <dbReference type="Proteomes" id="UP001069802"/>
    </source>
</evidence>
<dbReference type="Proteomes" id="UP001069802">
    <property type="component" value="Unassembled WGS sequence"/>
</dbReference>
<dbReference type="Pfam" id="PF10135">
    <property type="entry name" value="Rod-binding"/>
    <property type="match status" value="1"/>
</dbReference>
<dbReference type="RefSeq" id="WP_269422694.1">
    <property type="nucleotide sequence ID" value="NZ_JAPWGY010000002.1"/>
</dbReference>
<proteinExistence type="predicted"/>
<sequence length="116" mass="12439">MNIETGNFATQSMAQNYMDGALGNNLSEKAAAISRINPKNEQAARAAAEDFEAVFLTQMLTPMFESLPTDGPMGGGSGEKVFRSLLVQEYGKSLSKAGGVGISDAVYREIIRMQEV</sequence>
<name>A0ABT4LHD0_9PROT</name>
<feature type="domain" description="Flagellar protein FlgJ N-terminal" evidence="1">
    <location>
        <begin position="63"/>
        <end position="108"/>
    </location>
</feature>
<protein>
    <submittedName>
        <fullName evidence="2">Rod-binding protein</fullName>
    </submittedName>
</protein>
<evidence type="ECO:0000259" key="1">
    <source>
        <dbReference type="Pfam" id="PF10135"/>
    </source>
</evidence>
<dbReference type="InterPro" id="IPR019301">
    <property type="entry name" value="Flagellar_prot_FlgJ_N"/>
</dbReference>
<comment type="caution">
    <text evidence="2">The sequence shown here is derived from an EMBL/GenBank/DDBJ whole genome shotgun (WGS) entry which is preliminary data.</text>
</comment>
<accession>A0ABT4LHD0</accession>